<dbReference type="SUPFAM" id="SSF55811">
    <property type="entry name" value="Nudix"/>
    <property type="match status" value="1"/>
</dbReference>
<feature type="domain" description="Nudix hydrolase" evidence="2">
    <location>
        <begin position="74"/>
        <end position="219"/>
    </location>
</feature>
<dbReference type="PANTHER" id="PTHR12992:SF45">
    <property type="entry name" value="NUDIX HYDROLASE DOMAIN-CONTAINING PROTEIN"/>
    <property type="match status" value="1"/>
</dbReference>
<reference evidence="4" key="1">
    <citation type="submission" date="2016-09" db="EMBL/GenBank/DDBJ databases">
        <authorList>
            <person name="Jeantristanb JTB J.-T."/>
            <person name="Ricardo R."/>
        </authorList>
    </citation>
    <scope>NUCLEOTIDE SEQUENCE [LARGE SCALE GENOMIC DNA]</scope>
</reference>
<dbReference type="GO" id="GO:0010945">
    <property type="term" value="F:coenzyme A diphosphatase activity"/>
    <property type="evidence" value="ECO:0007669"/>
    <property type="project" value="InterPro"/>
</dbReference>
<protein>
    <submittedName>
        <fullName evidence="3">BQ2448_7266 protein</fullName>
    </submittedName>
</protein>
<dbReference type="GO" id="GO:0015938">
    <property type="term" value="P:coenzyme A catabolic process"/>
    <property type="evidence" value="ECO:0007669"/>
    <property type="project" value="TreeGrafter"/>
</dbReference>
<evidence type="ECO:0000313" key="4">
    <source>
        <dbReference type="Proteomes" id="UP000198372"/>
    </source>
</evidence>
<proteinExistence type="predicted"/>
<gene>
    <name evidence="3" type="ORF">BQ2448_7266</name>
</gene>
<dbReference type="Gene3D" id="3.90.79.10">
    <property type="entry name" value="Nucleoside Triphosphate Pyrophosphohydrolase"/>
    <property type="match status" value="1"/>
</dbReference>
<dbReference type="PANTHER" id="PTHR12992">
    <property type="entry name" value="NUDIX HYDROLASE"/>
    <property type="match status" value="1"/>
</dbReference>
<dbReference type="Pfam" id="PF00293">
    <property type="entry name" value="NUDIX"/>
    <property type="match status" value="1"/>
</dbReference>
<dbReference type="InterPro" id="IPR000086">
    <property type="entry name" value="NUDIX_hydrolase_dom"/>
</dbReference>
<evidence type="ECO:0000313" key="3">
    <source>
        <dbReference type="EMBL" id="SCV73340.1"/>
    </source>
</evidence>
<dbReference type="EMBL" id="FMSP01000018">
    <property type="protein sequence ID" value="SCV73340.1"/>
    <property type="molecule type" value="Genomic_DNA"/>
</dbReference>
<dbReference type="PROSITE" id="PS51462">
    <property type="entry name" value="NUDIX"/>
    <property type="match status" value="1"/>
</dbReference>
<name>A0A238FHP4_9BASI</name>
<accession>A0A238FHP4</accession>
<keyword evidence="4" id="KW-1185">Reference proteome</keyword>
<organism evidence="3 4">
    <name type="scientific">Microbotryum intermedium</name>
    <dbReference type="NCBI Taxonomy" id="269621"/>
    <lineage>
        <taxon>Eukaryota</taxon>
        <taxon>Fungi</taxon>
        <taxon>Dikarya</taxon>
        <taxon>Basidiomycota</taxon>
        <taxon>Pucciniomycotina</taxon>
        <taxon>Microbotryomycetes</taxon>
        <taxon>Microbotryales</taxon>
        <taxon>Microbotryaceae</taxon>
        <taxon>Microbotryum</taxon>
    </lineage>
</organism>
<dbReference type="AlphaFoldDB" id="A0A238FHP4"/>
<feature type="compositionally biased region" description="Polar residues" evidence="1">
    <location>
        <begin position="9"/>
        <end position="20"/>
    </location>
</feature>
<dbReference type="OrthoDB" id="10260614at2759"/>
<evidence type="ECO:0000256" key="1">
    <source>
        <dbReference type="SAM" id="MobiDB-lite"/>
    </source>
</evidence>
<evidence type="ECO:0000259" key="2">
    <source>
        <dbReference type="PROSITE" id="PS51462"/>
    </source>
</evidence>
<dbReference type="STRING" id="269621.A0A238FHP4"/>
<dbReference type="CDD" id="cd03426">
    <property type="entry name" value="NUDIX_CoAse_Nudt7"/>
    <property type="match status" value="1"/>
</dbReference>
<dbReference type="InterPro" id="IPR045121">
    <property type="entry name" value="CoAse"/>
</dbReference>
<feature type="region of interest" description="Disordered" evidence="1">
    <location>
        <begin position="201"/>
        <end position="231"/>
    </location>
</feature>
<dbReference type="Proteomes" id="UP000198372">
    <property type="component" value="Unassembled WGS sequence"/>
</dbReference>
<sequence length="349" mass="38120">MTKAVAPTSAATDLSSEPHNLVLTPTTDAEIEQRLEALDEVLRSFGADYLNPATVEQLRRLVRFRASLDGVELPKRILAGVLILLHVLPNGTLGVTLTTRSAKLRAHPGDTALPGGKYDAGDATIENTALREANEEIGLSLATPARLLQLTRLPSFASASLLIVVPVVYLYTRKGPLPEFVKNEDEVEHIFTLPLQSLDPTKASRAAEPSSVPKEPLAETSPLGVPTQSSHATPAERSIILKYTYVDIPWLDECPYRLRSFDSEFLPSKISGLTADILLLLLRIAEDRVGSHLVAPTVDGGRVSQEDWHTFAQEQMEWDDLVKRAIVEPRGAEGARTKYSRTVAPGNKQ</sequence>
<dbReference type="InterPro" id="IPR015797">
    <property type="entry name" value="NUDIX_hydrolase-like_dom_sf"/>
</dbReference>
<feature type="region of interest" description="Disordered" evidence="1">
    <location>
        <begin position="1"/>
        <end position="20"/>
    </location>
</feature>